<evidence type="ECO:0000313" key="1">
    <source>
        <dbReference type="EMBL" id="PXV59459.1"/>
    </source>
</evidence>
<comment type="caution">
    <text evidence="1">The sequence shown here is derived from an EMBL/GenBank/DDBJ whole genome shotgun (WGS) entry which is preliminary data.</text>
</comment>
<reference evidence="1 2" key="1">
    <citation type="submission" date="2018-03" db="EMBL/GenBank/DDBJ databases">
        <title>Genomic Encyclopedia of Archaeal and Bacterial Type Strains, Phase II (KMG-II): from individual species to whole genera.</title>
        <authorList>
            <person name="Goeker M."/>
        </authorList>
    </citation>
    <scope>NUCLEOTIDE SEQUENCE [LARGE SCALE GENOMIC DNA]</scope>
    <source>
        <strain evidence="1 2">DSM 100214</strain>
    </source>
</reference>
<accession>A0A2V3PKV1</accession>
<dbReference type="AlphaFoldDB" id="A0A2V3PKV1"/>
<sequence length="33" mass="3921">MGIIDYTKIKSDETIKYNRDAPQEYTDEIDELL</sequence>
<organism evidence="1 2">
    <name type="scientific">Dysgonomonas alginatilytica</name>
    <dbReference type="NCBI Taxonomy" id="1605892"/>
    <lineage>
        <taxon>Bacteria</taxon>
        <taxon>Pseudomonadati</taxon>
        <taxon>Bacteroidota</taxon>
        <taxon>Bacteroidia</taxon>
        <taxon>Bacteroidales</taxon>
        <taxon>Dysgonomonadaceae</taxon>
        <taxon>Dysgonomonas</taxon>
    </lineage>
</organism>
<name>A0A2V3PKV1_9BACT</name>
<protein>
    <submittedName>
        <fullName evidence="1">Uncharacterized protein</fullName>
    </submittedName>
</protein>
<dbReference type="Proteomes" id="UP000247973">
    <property type="component" value="Unassembled WGS sequence"/>
</dbReference>
<dbReference type="EMBL" id="QICL01000035">
    <property type="protein sequence ID" value="PXV59459.1"/>
    <property type="molecule type" value="Genomic_DNA"/>
</dbReference>
<gene>
    <name evidence="1" type="ORF">CLV62_13531</name>
</gene>
<evidence type="ECO:0000313" key="2">
    <source>
        <dbReference type="Proteomes" id="UP000247973"/>
    </source>
</evidence>
<proteinExistence type="predicted"/>
<keyword evidence="2" id="KW-1185">Reference proteome</keyword>